<dbReference type="Pfam" id="PF06985">
    <property type="entry name" value="HET"/>
    <property type="match status" value="1"/>
</dbReference>
<evidence type="ECO:0000313" key="3">
    <source>
        <dbReference type="Proteomes" id="UP000738349"/>
    </source>
</evidence>
<organism evidence="2 3">
    <name type="scientific">Dactylonectria macrodidyma</name>
    <dbReference type="NCBI Taxonomy" id="307937"/>
    <lineage>
        <taxon>Eukaryota</taxon>
        <taxon>Fungi</taxon>
        <taxon>Dikarya</taxon>
        <taxon>Ascomycota</taxon>
        <taxon>Pezizomycotina</taxon>
        <taxon>Sordariomycetes</taxon>
        <taxon>Hypocreomycetidae</taxon>
        <taxon>Hypocreales</taxon>
        <taxon>Nectriaceae</taxon>
        <taxon>Dactylonectria</taxon>
    </lineage>
</organism>
<proteinExistence type="predicted"/>
<dbReference type="AlphaFoldDB" id="A0A9P9JFV9"/>
<accession>A0A9P9JFV9</accession>
<reference evidence="2" key="1">
    <citation type="journal article" date="2021" name="Nat. Commun.">
        <title>Genetic determinants of endophytism in the Arabidopsis root mycobiome.</title>
        <authorList>
            <person name="Mesny F."/>
            <person name="Miyauchi S."/>
            <person name="Thiergart T."/>
            <person name="Pickel B."/>
            <person name="Atanasova L."/>
            <person name="Karlsson M."/>
            <person name="Huettel B."/>
            <person name="Barry K.W."/>
            <person name="Haridas S."/>
            <person name="Chen C."/>
            <person name="Bauer D."/>
            <person name="Andreopoulos W."/>
            <person name="Pangilinan J."/>
            <person name="LaButti K."/>
            <person name="Riley R."/>
            <person name="Lipzen A."/>
            <person name="Clum A."/>
            <person name="Drula E."/>
            <person name="Henrissat B."/>
            <person name="Kohler A."/>
            <person name="Grigoriev I.V."/>
            <person name="Martin F.M."/>
            <person name="Hacquard S."/>
        </authorList>
    </citation>
    <scope>NUCLEOTIDE SEQUENCE</scope>
    <source>
        <strain evidence="2">MPI-CAGE-AT-0147</strain>
    </source>
</reference>
<comment type="caution">
    <text evidence="2">The sequence shown here is derived from an EMBL/GenBank/DDBJ whole genome shotgun (WGS) entry which is preliminary data.</text>
</comment>
<dbReference type="EMBL" id="JAGMUV010000003">
    <property type="protein sequence ID" value="KAH7166372.1"/>
    <property type="molecule type" value="Genomic_DNA"/>
</dbReference>
<sequence>MWLFKSKTPDLTSTVKGLDRQTVCKGCNRIEVLLDGTQQKKATIPGRLLFHKDYAELERCANNCHTCRVFRQALLLQCATIHDAEQLRVRTAGCGVYARVRYSDSDGMNPISIKIELRNCPEPSAWIRCGVDMAQAQALNLAENPNGDHTRRQVLKWLDDCNLKHSTTCLGLRWSSENPSRLIRIISESELQLCTLHIPTKYVALSYSWGTKVLTEQDVLLMERGQTTHNNIKSRHDSFPLSDLPSTLRDAISFCRLIGLSYIWVDSLCIIQDANDRTDFAREAPKMHQYYGNAYFTLAVCSNFKATDALLASRTAFSHPIRASSLGGLWISTPDRSMAEMLSHSPLSKRAWTLQEESLSPRILYWTPQRMYWSCAQVQHIESAVQERPASSNSDSSLASSPGPQAFLLSCNRGTSEARHTEWLSLIESYTLRDMSDSTDRFPALASLASKYKDSATKEEEYIAGLWKASFAHDLSWTVKAPAFKSPDFGSSVPPSWTWASLPVCTGVQLSRQFNDGHRLALLEIGLPEQVRKQADSTDTVQCGSLVTHVRVRARLRRFWEDSAEYRPWSMIISTLQQNDNMTLPLTHGFNFSSTPQQPVFSADVASGKVVSYEARKQEIVGQLDYTVYATKIGDLSLHIYAMEIAESSMMLLGKLGEGRFRRVGIVTSYRPDFFDEASEADIILQ</sequence>
<evidence type="ECO:0000313" key="2">
    <source>
        <dbReference type="EMBL" id="KAH7166372.1"/>
    </source>
</evidence>
<dbReference type="PANTHER" id="PTHR33112">
    <property type="entry name" value="DOMAIN PROTEIN, PUTATIVE-RELATED"/>
    <property type="match status" value="1"/>
</dbReference>
<dbReference type="Proteomes" id="UP000738349">
    <property type="component" value="Unassembled WGS sequence"/>
</dbReference>
<gene>
    <name evidence="2" type="ORF">EDB81DRAFT_782201</name>
</gene>
<protein>
    <submittedName>
        <fullName evidence="2">Heterokaryon incompatibility protein-domain-containing protein</fullName>
    </submittedName>
</protein>
<keyword evidence="3" id="KW-1185">Reference proteome</keyword>
<dbReference type="OrthoDB" id="3789824at2759"/>
<name>A0A9P9JFV9_9HYPO</name>
<dbReference type="InterPro" id="IPR010730">
    <property type="entry name" value="HET"/>
</dbReference>
<feature type="domain" description="Heterokaryon incompatibility" evidence="1">
    <location>
        <begin position="202"/>
        <end position="356"/>
    </location>
</feature>
<dbReference type="PANTHER" id="PTHR33112:SF16">
    <property type="entry name" value="HETEROKARYON INCOMPATIBILITY DOMAIN-CONTAINING PROTEIN"/>
    <property type="match status" value="1"/>
</dbReference>
<evidence type="ECO:0000259" key="1">
    <source>
        <dbReference type="Pfam" id="PF06985"/>
    </source>
</evidence>